<dbReference type="Gene3D" id="1.10.110.10">
    <property type="entry name" value="Plant lipid-transfer and hydrophobic proteins"/>
    <property type="match status" value="1"/>
</dbReference>
<dbReference type="Pfam" id="PF14368">
    <property type="entry name" value="LTP_2"/>
    <property type="match status" value="1"/>
</dbReference>
<dbReference type="OrthoDB" id="785217at2759"/>
<name>A0A9D5C8I9_9LILI</name>
<comment type="similarity">
    <text evidence="1">Belongs to the plant LTP family.</text>
</comment>
<reference evidence="6" key="2">
    <citation type="journal article" date="2022" name="Hortic Res">
        <title>The genome of Dioscorea zingiberensis sheds light on the biosynthesis, origin and evolution of the medicinally important diosgenin saponins.</title>
        <authorList>
            <person name="Li Y."/>
            <person name="Tan C."/>
            <person name="Li Z."/>
            <person name="Guo J."/>
            <person name="Li S."/>
            <person name="Chen X."/>
            <person name="Wang C."/>
            <person name="Dai X."/>
            <person name="Yang H."/>
            <person name="Song W."/>
            <person name="Hou L."/>
            <person name="Xu J."/>
            <person name="Tong Z."/>
            <person name="Xu A."/>
            <person name="Yuan X."/>
            <person name="Wang W."/>
            <person name="Yang Q."/>
            <person name="Chen L."/>
            <person name="Sun Z."/>
            <person name="Wang K."/>
            <person name="Pan B."/>
            <person name="Chen J."/>
            <person name="Bao Y."/>
            <person name="Liu F."/>
            <person name="Qi X."/>
            <person name="Gang D.R."/>
            <person name="Wen J."/>
            <person name="Li J."/>
        </authorList>
    </citation>
    <scope>NUCLEOTIDE SEQUENCE</scope>
    <source>
        <strain evidence="6">Dzin_1.0</strain>
    </source>
</reference>
<comment type="caution">
    <text evidence="6">The sequence shown here is derived from an EMBL/GenBank/DDBJ whole genome shotgun (WGS) entry which is preliminary data.</text>
</comment>
<evidence type="ECO:0000256" key="3">
    <source>
        <dbReference type="ARBA" id="ARBA00023157"/>
    </source>
</evidence>
<dbReference type="Proteomes" id="UP001085076">
    <property type="component" value="Miscellaneous, Linkage group lg07"/>
</dbReference>
<sequence length="124" mass="13226">MAVVVTKAQDSACLSELVPCLQFINSNKTPSSSCCEPLKSLIKSNSQCLCSLLGNDSAARQTGVNMTRAQLLPTRCGDKATAASCKRSSSKGKTTTTASSAEMFQILKAVRVVFLSLLFQCIWV</sequence>
<evidence type="ECO:0000313" key="6">
    <source>
        <dbReference type="EMBL" id="KAJ0967857.1"/>
    </source>
</evidence>
<dbReference type="AlphaFoldDB" id="A0A9D5C8I9"/>
<evidence type="ECO:0000256" key="1">
    <source>
        <dbReference type="ARBA" id="ARBA00009748"/>
    </source>
</evidence>
<evidence type="ECO:0000256" key="4">
    <source>
        <dbReference type="ARBA" id="ARBA00023180"/>
    </source>
</evidence>
<protein>
    <recommendedName>
        <fullName evidence="5">Bifunctional inhibitor/plant lipid transfer protein/seed storage helical domain-containing protein</fullName>
    </recommendedName>
</protein>
<keyword evidence="7" id="KW-1185">Reference proteome</keyword>
<dbReference type="PANTHER" id="PTHR33044">
    <property type="entry name" value="BIFUNCTIONAL INHIBITOR/LIPID-TRANSFER PROTEIN/SEED STORAGE 2S ALBUMIN SUPERFAMILY PROTEIN-RELATED"/>
    <property type="match status" value="1"/>
</dbReference>
<keyword evidence="4" id="KW-0325">Glycoprotein</keyword>
<keyword evidence="2" id="KW-0732">Signal</keyword>
<proteinExistence type="inferred from homology"/>
<dbReference type="EMBL" id="JAGGNH010000007">
    <property type="protein sequence ID" value="KAJ0967857.1"/>
    <property type="molecule type" value="Genomic_DNA"/>
</dbReference>
<dbReference type="SUPFAM" id="SSF47699">
    <property type="entry name" value="Bifunctional inhibitor/lipid-transfer protein/seed storage 2S albumin"/>
    <property type="match status" value="1"/>
</dbReference>
<dbReference type="InterPro" id="IPR043325">
    <property type="entry name" value="LTSS"/>
</dbReference>
<dbReference type="InterPro" id="IPR036312">
    <property type="entry name" value="Bifun_inhib/LTP/seed_sf"/>
</dbReference>
<organism evidence="6 7">
    <name type="scientific">Dioscorea zingiberensis</name>
    <dbReference type="NCBI Taxonomy" id="325984"/>
    <lineage>
        <taxon>Eukaryota</taxon>
        <taxon>Viridiplantae</taxon>
        <taxon>Streptophyta</taxon>
        <taxon>Embryophyta</taxon>
        <taxon>Tracheophyta</taxon>
        <taxon>Spermatophyta</taxon>
        <taxon>Magnoliopsida</taxon>
        <taxon>Liliopsida</taxon>
        <taxon>Dioscoreales</taxon>
        <taxon>Dioscoreaceae</taxon>
        <taxon>Dioscorea</taxon>
    </lineage>
</organism>
<gene>
    <name evidence="6" type="ORF">J5N97_024774</name>
</gene>
<dbReference type="CDD" id="cd00010">
    <property type="entry name" value="AAI_LTSS"/>
    <property type="match status" value="1"/>
</dbReference>
<accession>A0A9D5C8I9</accession>
<dbReference type="InterPro" id="IPR016140">
    <property type="entry name" value="Bifunc_inhib/LTP/seed_store"/>
</dbReference>
<keyword evidence="3" id="KW-1015">Disulfide bond</keyword>
<evidence type="ECO:0000313" key="7">
    <source>
        <dbReference type="Proteomes" id="UP001085076"/>
    </source>
</evidence>
<feature type="domain" description="Bifunctional inhibitor/plant lipid transfer protein/seed storage helical" evidence="5">
    <location>
        <begin position="8"/>
        <end position="85"/>
    </location>
</feature>
<evidence type="ECO:0000259" key="5">
    <source>
        <dbReference type="Pfam" id="PF14368"/>
    </source>
</evidence>
<reference evidence="6" key="1">
    <citation type="submission" date="2021-03" db="EMBL/GenBank/DDBJ databases">
        <authorList>
            <person name="Li Z."/>
            <person name="Yang C."/>
        </authorList>
    </citation>
    <scope>NUCLEOTIDE SEQUENCE</scope>
    <source>
        <strain evidence="6">Dzin_1.0</strain>
        <tissue evidence="6">Leaf</tissue>
    </source>
</reference>
<evidence type="ECO:0000256" key="2">
    <source>
        <dbReference type="ARBA" id="ARBA00022729"/>
    </source>
</evidence>